<dbReference type="PANTHER" id="PTHR47957">
    <property type="entry name" value="ATP-DEPENDENT HELICASE HRQ1"/>
    <property type="match status" value="1"/>
</dbReference>
<organism evidence="6 7">
    <name type="scientific">Thiorhodococcus mannitoliphagus</name>
    <dbReference type="NCBI Taxonomy" id="329406"/>
    <lineage>
        <taxon>Bacteria</taxon>
        <taxon>Pseudomonadati</taxon>
        <taxon>Pseudomonadota</taxon>
        <taxon>Gammaproteobacteria</taxon>
        <taxon>Chromatiales</taxon>
        <taxon>Chromatiaceae</taxon>
        <taxon>Thiorhodococcus</taxon>
    </lineage>
</organism>
<dbReference type="RefSeq" id="WP_164652770.1">
    <property type="nucleotide sequence ID" value="NZ_JAAIJR010000017.1"/>
</dbReference>
<dbReference type="Proteomes" id="UP000471640">
    <property type="component" value="Unassembled WGS sequence"/>
</dbReference>
<dbReference type="InterPro" id="IPR018973">
    <property type="entry name" value="MZB"/>
</dbReference>
<keyword evidence="3" id="KW-0175">Coiled coil</keyword>
<gene>
    <name evidence="6" type="ORF">G3480_06020</name>
</gene>
<proteinExistence type="predicted"/>
<dbReference type="SMART" id="SM00490">
    <property type="entry name" value="HELICc"/>
    <property type="match status" value="1"/>
</dbReference>
<dbReference type="PROSITE" id="PS51194">
    <property type="entry name" value="HELICASE_CTER"/>
    <property type="match status" value="1"/>
</dbReference>
<dbReference type="EMBL" id="JAAIJR010000017">
    <property type="protein sequence ID" value="NEX19874.1"/>
    <property type="molecule type" value="Genomic_DNA"/>
</dbReference>
<reference evidence="6 7" key="2">
    <citation type="submission" date="2020-02" db="EMBL/GenBank/DDBJ databases">
        <title>Genome sequences of Thiorhodococcus mannitoliphagus and Thiorhodococcus minor, purple sulfur photosynthetic bacteria in the gammaproteobacterial family, Chromatiaceae.</title>
        <authorList>
            <person name="Aviles F.A."/>
            <person name="Meyer T.E."/>
            <person name="Kyndt J.A."/>
        </authorList>
    </citation>
    <scope>NUCLEOTIDE SEQUENCE [LARGE SCALE GENOMIC DNA]</scope>
    <source>
        <strain evidence="6 7">DSM 18266</strain>
    </source>
</reference>
<dbReference type="GO" id="GO:0003676">
    <property type="term" value="F:nucleic acid binding"/>
    <property type="evidence" value="ECO:0007669"/>
    <property type="project" value="InterPro"/>
</dbReference>
<evidence type="ECO:0000256" key="3">
    <source>
        <dbReference type="SAM" id="Coils"/>
    </source>
</evidence>
<keyword evidence="6" id="KW-0378">Hydrolase</keyword>
<feature type="domain" description="Helicase C-terminal" evidence="5">
    <location>
        <begin position="972"/>
        <end position="1198"/>
    </location>
</feature>
<dbReference type="Pfam" id="PF00270">
    <property type="entry name" value="DEAD"/>
    <property type="match status" value="1"/>
</dbReference>
<evidence type="ECO:0000313" key="6">
    <source>
        <dbReference type="EMBL" id="NEX19874.1"/>
    </source>
</evidence>
<evidence type="ECO:0000256" key="1">
    <source>
        <dbReference type="ARBA" id="ARBA00022741"/>
    </source>
</evidence>
<feature type="domain" description="Helicase ATP-binding" evidence="4">
    <location>
        <begin position="87"/>
        <end position="327"/>
    </location>
</feature>
<dbReference type="PROSITE" id="PS51192">
    <property type="entry name" value="HELICASE_ATP_BIND_1"/>
    <property type="match status" value="1"/>
</dbReference>
<accession>A0A6P1DW13</accession>
<keyword evidence="6" id="KW-0347">Helicase</keyword>
<dbReference type="PANTHER" id="PTHR47957:SF3">
    <property type="entry name" value="ATP-DEPENDENT HELICASE HRQ1"/>
    <property type="match status" value="1"/>
</dbReference>
<dbReference type="GO" id="GO:0005524">
    <property type="term" value="F:ATP binding"/>
    <property type="evidence" value="ECO:0007669"/>
    <property type="project" value="UniProtKB-KW"/>
</dbReference>
<comment type="caution">
    <text evidence="6">The sequence shown here is derived from an EMBL/GenBank/DDBJ whole genome shotgun (WGS) entry which is preliminary data.</text>
</comment>
<name>A0A6P1DW13_9GAMM</name>
<sequence length="2229" mass="249209">MLPATLAFEVRRQVLHYLEATFHMRDSEVERALRRFFTQPGNGLFKGPWLQLRRPFRLASNRGEGFFDLPVPFTPFRHQWLAWQRLTSKGQTPRPVIVTTGTGSGKTECFSVPVLDHCWREHRAGRARGIKAIVLYPMNALAADQAGRFAEAILTSEHLSYEAVVDGTPRRKAHIRVGLYTGRMQPGQEDRSGEEEGTYSEVQIVPPRTPGGKVAYTAITNRVRMQEEPPDILLTNYKMLDYLLMRPKDQGIWRHNDAAPDLLRYLILDELHTYDGAQGADVACLIRRLKARLGVPKGRLCVVGTSATIAESGDETTDDPINRLCDFASTLFEEPISNDAVIGEDRCRLEEIIRPVEDPGRLPDAAECEPREGETASAYARRLAPLFGGPADPVAADDPWLVRVRDRAADPVVAPLAAETLANEDRWGLALGEWLRAQPLFHALLRVTEEGVVLWTELVGRLSTEDFGLRETGDVERRSQVLMGFLALVAQARELRSGRVFPVVPTQIQLWIRELRRIGRVVAPEPCFSWLDDPLPERRQLPTVHCTECGESAWVALHDPDQDSLVRQQVAGLALDDDVRRIYDGWGFERSPSRRLVILSPWREGDDPLPPGGQQELEMTRQFLAPTELTLRTGPGPGPLTGEPTFPVKVVYEQRTLEHNHQPIGVQRCPHCHAEGTLMFLGARAATTASVAIDEVFGSVLNQDPKLLAFTDSVQDASHRAGFFSARTYHFTFRTALQHVVDAAGPTGLPLCEVGAQLLRHWSQPEPGRPGLLREAIATLIPPDLREYGPYLQLRNDPLGRHPEPGFQRDLIERLGWEATSEFSLMLTHGRTMELHGGACLGWEQDAVETTVHRLRARLPGISPALQGLSDAALRLWILGVLHRQRERGGLDHPYLDAYARQNYWGKHPFGRVIDGREIYPPAGRYRPRLLVTERDKAHDHLLVASAAGQQTPWQLVWARRVLEVPAVDDASLLDLLRALLEEGTATGVFRCVHRDGTKSWYALGAGIARLFPAGRKLASAESGQVLFRPDWEAEVWEGAPSLSYRDHQGRYRVAALNEREGYYRDRYRKGALRRVFAHEHTGLLTTREREALELSFNTGGHADDPNVLTATSTLEMGIDIGDLSTTLLCSVPPSVASFLQRIGRAGRKTGTALVLSIVNQRPHDLFFFARPDDLLRGVVEPPGCWLDACAVLVRQFLAYCFDTAVHRGVLTDLPGSGRQLVDEVIVNQSGHIPRLLAWMVLQEAELQQGFLARFTDPRVVLQDTVERFLVETRAERLRERIEQAAQEFNSQRQLLQNARNRLNDQKKKLDPRTDGEALAEIEREQTILSARTRKLGEISALEVLIEHGLLPNYAFPERGVRFSGTTYNQYAQQRRPANAPADTLTSAGTADAGVKTYELIRAAQSAIRELAPANRFYTHSHVFTIQQLEIGSRTQPLIEEWAVCGVCGHLRTAAEVRSPDAVPACPQCGYDGQGGQTDTGQHRALLPFHRSQAISYMEYYESLSGDRGEVRENAFYRLVPSFDTTVAQASGAVGHDPLPFGIEYRAAIRLREVNTGYGDQPEAVAFGESIRVPEGFEVCEQCGVVVPPGGNRAEVKHRRSCSGRRQTETLHREGRAGDAHRWRQLWLYRELRSEAIRLLLPEVEPEDLDTLEASLYLGLRLRFQGNPAHLLVRAQSVPDPGASITRRYLVLMDAVPGGTGFLKALYQETDTQGRPAEGMMDVLRHALNALETCECRRLHQTQDDTDGCYRCIRTYHMQHRAGSISRERGIRLLKDLLAAGEQRRVLEALDTINTASLFGSVLEKRFVERLRAWVEQNAGQWQETLIQGRRGFRFVLPSPDRSWELQLQPQLGPAQGVTKPCQPDFMLSCDDPAVRPVAVFADGFEPHVHPGEPDSRLTDDVEKRRAILESERYWVWSLSWDDLLDEDAQARLAFLQPHIVERLLPSQVELLKRQGHACPALERLSGHPWQQLQAFLLAPDAQSWSALATHAAGFSLVLLAGQGIGSEPAALQAAFELWRRGERPAPLAPGNRGDWCWINRLARTEDLLVYAPVDSSLMAARFDQLRLGLRLDDRAEHRAQATAYRVQWRCFQAMLNLFQFSGKLTLFTTSEVAAGTAPELPLDLGGSIPPAWQAVSEAVVSLLEPVARALALAGCPVPEVEYFTDDLPEEVFAELAWPDLSPPVAILSGDQCAFAERWQLAGWVTVTDGDITARGRQWLIDRLTQANG</sequence>
<dbReference type="GO" id="GO:0006289">
    <property type="term" value="P:nucleotide-excision repair"/>
    <property type="evidence" value="ECO:0007669"/>
    <property type="project" value="TreeGrafter"/>
</dbReference>
<reference evidence="7" key="1">
    <citation type="journal article" date="2020" name="Microbiol. Resour. Announc.">
        <title>Draft Genome Sequences of Thiorhodococcus mannitoliphagus and Thiorhodococcus minor, Purple Sulfur Photosynthetic Bacteria in the Gammaproteobacterial Family Chromatiaceae.</title>
        <authorList>
            <person name="Aviles F.A."/>
            <person name="Meyer T.E."/>
            <person name="Kyndt J.A."/>
        </authorList>
    </citation>
    <scope>NUCLEOTIDE SEQUENCE [LARGE SCALE GENOMIC DNA]</scope>
    <source>
        <strain evidence="7">DSM 18266</strain>
    </source>
</reference>
<dbReference type="InterPro" id="IPR014001">
    <property type="entry name" value="Helicase_ATP-bd"/>
</dbReference>
<feature type="coiled-coil region" evidence="3">
    <location>
        <begin position="1268"/>
        <end position="1309"/>
    </location>
</feature>
<dbReference type="InterPro" id="IPR011545">
    <property type="entry name" value="DEAD/DEAH_box_helicase_dom"/>
</dbReference>
<dbReference type="InterPro" id="IPR001650">
    <property type="entry name" value="Helicase_C-like"/>
</dbReference>
<dbReference type="SUPFAM" id="SSF52540">
    <property type="entry name" value="P-loop containing nucleoside triphosphate hydrolases"/>
    <property type="match status" value="2"/>
</dbReference>
<dbReference type="Pfam" id="PF00271">
    <property type="entry name" value="Helicase_C"/>
    <property type="match status" value="1"/>
</dbReference>
<evidence type="ECO:0000259" key="4">
    <source>
        <dbReference type="PROSITE" id="PS51192"/>
    </source>
</evidence>
<keyword evidence="2" id="KW-0067">ATP-binding</keyword>
<evidence type="ECO:0000313" key="7">
    <source>
        <dbReference type="Proteomes" id="UP000471640"/>
    </source>
</evidence>
<keyword evidence="7" id="KW-1185">Reference proteome</keyword>
<protein>
    <submittedName>
        <fullName evidence="6">DEAD/DEAH box helicase</fullName>
    </submittedName>
</protein>
<evidence type="ECO:0000256" key="2">
    <source>
        <dbReference type="ARBA" id="ARBA00022840"/>
    </source>
</evidence>
<dbReference type="Pfam" id="PF09369">
    <property type="entry name" value="MZB"/>
    <property type="match status" value="1"/>
</dbReference>
<evidence type="ECO:0000259" key="5">
    <source>
        <dbReference type="PROSITE" id="PS51194"/>
    </source>
</evidence>
<dbReference type="SMART" id="SM00487">
    <property type="entry name" value="DEXDc"/>
    <property type="match status" value="1"/>
</dbReference>
<dbReference type="InterPro" id="IPR027417">
    <property type="entry name" value="P-loop_NTPase"/>
</dbReference>
<dbReference type="GO" id="GO:0043138">
    <property type="term" value="F:3'-5' DNA helicase activity"/>
    <property type="evidence" value="ECO:0007669"/>
    <property type="project" value="TreeGrafter"/>
</dbReference>
<dbReference type="GO" id="GO:0036297">
    <property type="term" value="P:interstrand cross-link repair"/>
    <property type="evidence" value="ECO:0007669"/>
    <property type="project" value="TreeGrafter"/>
</dbReference>
<dbReference type="Gene3D" id="3.40.50.300">
    <property type="entry name" value="P-loop containing nucleotide triphosphate hydrolases"/>
    <property type="match status" value="2"/>
</dbReference>
<keyword evidence="1" id="KW-0547">Nucleotide-binding</keyword>